<dbReference type="SUPFAM" id="SSF52218">
    <property type="entry name" value="Flavoproteins"/>
    <property type="match status" value="1"/>
</dbReference>
<keyword evidence="2" id="KW-0288">FMN</keyword>
<protein>
    <submittedName>
        <fullName evidence="4">Flavodoxin family protein</fullName>
    </submittedName>
</protein>
<evidence type="ECO:0000256" key="1">
    <source>
        <dbReference type="ARBA" id="ARBA00022630"/>
    </source>
</evidence>
<reference evidence="4" key="1">
    <citation type="submission" date="2020-12" db="EMBL/GenBank/DDBJ databases">
        <title>Taurinivorans muris gen. nov., sp. nov., fundamental and realized metabolic niche of a ubiquitous sulfidogenic bacterium in the murine intestine.</title>
        <authorList>
            <person name="Ye H."/>
            <person name="Hanson B.T."/>
            <person name="Loy A."/>
        </authorList>
    </citation>
    <scope>NUCLEOTIDE SEQUENCE</scope>
    <source>
        <strain evidence="4">LT0009</strain>
    </source>
</reference>
<name>A0ABY5Y264_9BACT</name>
<organism evidence="4 5">
    <name type="scientific">Taurinivorans muris</name>
    <dbReference type="NCBI Taxonomy" id="2787751"/>
    <lineage>
        <taxon>Bacteria</taxon>
        <taxon>Pseudomonadati</taxon>
        <taxon>Thermodesulfobacteriota</taxon>
        <taxon>Desulfovibrionia</taxon>
        <taxon>Desulfovibrionales</taxon>
        <taxon>Desulfovibrionaceae</taxon>
        <taxon>Taurinivorans</taxon>
    </lineage>
</organism>
<dbReference type="Pfam" id="PF03358">
    <property type="entry name" value="FMN_red"/>
    <property type="match status" value="1"/>
</dbReference>
<dbReference type="Gene3D" id="3.40.50.360">
    <property type="match status" value="1"/>
</dbReference>
<keyword evidence="1" id="KW-0285">Flavoprotein</keyword>
<evidence type="ECO:0000259" key="3">
    <source>
        <dbReference type="Pfam" id="PF03358"/>
    </source>
</evidence>
<feature type="domain" description="NADPH-dependent FMN reductase-like" evidence="3">
    <location>
        <begin position="1"/>
        <end position="119"/>
    </location>
</feature>
<evidence type="ECO:0000256" key="2">
    <source>
        <dbReference type="ARBA" id="ARBA00022643"/>
    </source>
</evidence>
<dbReference type="EMBL" id="CP065938">
    <property type="protein sequence ID" value="UWX05616.1"/>
    <property type="molecule type" value="Genomic_DNA"/>
</dbReference>
<dbReference type="InterPro" id="IPR051796">
    <property type="entry name" value="ISF_SsuE-like"/>
</dbReference>
<evidence type="ECO:0000313" key="5">
    <source>
        <dbReference type="Proteomes" id="UP001058120"/>
    </source>
</evidence>
<proteinExistence type="predicted"/>
<dbReference type="Proteomes" id="UP001058120">
    <property type="component" value="Chromosome"/>
</dbReference>
<gene>
    <name evidence="4" type="ORF">JBF11_09255</name>
</gene>
<dbReference type="PANTHER" id="PTHR43278:SF4">
    <property type="entry name" value="NAD(P)H-DEPENDENT FMN-CONTAINING OXIDOREDUCTASE YWQN-RELATED"/>
    <property type="match status" value="1"/>
</dbReference>
<keyword evidence="5" id="KW-1185">Reference proteome</keyword>
<accession>A0ABY5Y264</accession>
<evidence type="ECO:0000313" key="4">
    <source>
        <dbReference type="EMBL" id="UWX05616.1"/>
    </source>
</evidence>
<dbReference type="InterPro" id="IPR029039">
    <property type="entry name" value="Flavoprotein-like_sf"/>
</dbReference>
<sequence length="182" mass="20636">MSTVIFSCSPRMNGNSAFCASLIRNAVQDSRIFFPCREFLQTCIACGFCDNKKGLCKFSLQEQDTVDKFYQELFQAEKAIFIAPIYFYHVPATFKAFLDRSQAWFALAQEQKPARNVCVDLILLGAREKGDKLFEGAKLSIRYALNSIGAKLEKSLCLYGLDKHDDLAGNFHKQKQVLDFIC</sequence>
<dbReference type="InterPro" id="IPR005025">
    <property type="entry name" value="FMN_Rdtase-like_dom"/>
</dbReference>
<dbReference type="PANTHER" id="PTHR43278">
    <property type="entry name" value="NAD(P)H-DEPENDENT FMN-CONTAINING OXIDOREDUCTASE YWQN-RELATED"/>
    <property type="match status" value="1"/>
</dbReference>
<dbReference type="RefSeq" id="WP_334315201.1">
    <property type="nucleotide sequence ID" value="NZ_CP065938.1"/>
</dbReference>